<organism evidence="7 8">
    <name type="scientific">Gonapodya prolifera (strain JEL478)</name>
    <name type="common">Monoblepharis prolifera</name>
    <dbReference type="NCBI Taxonomy" id="1344416"/>
    <lineage>
        <taxon>Eukaryota</taxon>
        <taxon>Fungi</taxon>
        <taxon>Fungi incertae sedis</taxon>
        <taxon>Chytridiomycota</taxon>
        <taxon>Chytridiomycota incertae sedis</taxon>
        <taxon>Monoblepharidomycetes</taxon>
        <taxon>Monoblepharidales</taxon>
        <taxon>Gonapodyaceae</taxon>
        <taxon>Gonapodya</taxon>
    </lineage>
</organism>
<dbReference type="PANTHER" id="PTHR21737:SF4">
    <property type="entry name" value="SPLICING FACTOR CACTIN"/>
    <property type="match status" value="1"/>
</dbReference>
<dbReference type="AlphaFoldDB" id="A0A139A3U7"/>
<accession>A0A139A3U7</accession>
<dbReference type="Pfam" id="PF10312">
    <property type="entry name" value="Cactin_mid"/>
    <property type="match status" value="1"/>
</dbReference>
<evidence type="ECO:0000256" key="2">
    <source>
        <dbReference type="ARBA" id="ARBA00034534"/>
    </source>
</evidence>
<dbReference type="Pfam" id="PF09732">
    <property type="entry name" value="CactinC_cactus"/>
    <property type="match status" value="1"/>
</dbReference>
<proteinExistence type="inferred from homology"/>
<dbReference type="OMA" id="HIDFWND"/>
<keyword evidence="8" id="KW-1185">Reference proteome</keyword>
<dbReference type="SMART" id="SM01050">
    <property type="entry name" value="CactinC_cactus"/>
    <property type="match status" value="1"/>
</dbReference>
<feature type="compositionally biased region" description="Basic and acidic residues" evidence="4">
    <location>
        <begin position="90"/>
        <end position="113"/>
    </location>
</feature>
<dbReference type="Proteomes" id="UP000070544">
    <property type="component" value="Unassembled WGS sequence"/>
</dbReference>
<dbReference type="GO" id="GO:0005681">
    <property type="term" value="C:spliceosomal complex"/>
    <property type="evidence" value="ECO:0007669"/>
    <property type="project" value="TreeGrafter"/>
</dbReference>
<protein>
    <recommendedName>
        <fullName evidence="2">Splicing factor Cactin</fullName>
    </recommendedName>
</protein>
<dbReference type="STRING" id="1344416.A0A139A3U7"/>
<dbReference type="InterPro" id="IPR019134">
    <property type="entry name" value="Cactin_C"/>
</dbReference>
<keyword evidence="3" id="KW-0175">Coiled coil</keyword>
<feature type="region of interest" description="Disordered" evidence="4">
    <location>
        <begin position="1"/>
        <end position="113"/>
    </location>
</feature>
<reference evidence="7 8" key="1">
    <citation type="journal article" date="2015" name="Genome Biol. Evol.">
        <title>Phylogenomic analyses indicate that early fungi evolved digesting cell walls of algal ancestors of land plants.</title>
        <authorList>
            <person name="Chang Y."/>
            <person name="Wang S."/>
            <person name="Sekimoto S."/>
            <person name="Aerts A.L."/>
            <person name="Choi C."/>
            <person name="Clum A."/>
            <person name="LaButti K.M."/>
            <person name="Lindquist E.A."/>
            <person name="Yee Ngan C."/>
            <person name="Ohm R.A."/>
            <person name="Salamov A.A."/>
            <person name="Grigoriev I.V."/>
            <person name="Spatafora J.W."/>
            <person name="Berbee M.L."/>
        </authorList>
    </citation>
    <scope>NUCLEOTIDE SEQUENCE [LARGE SCALE GENOMIC DNA]</scope>
    <source>
        <strain evidence="7 8">JEL478</strain>
    </source>
</reference>
<evidence type="ECO:0000313" key="8">
    <source>
        <dbReference type="Proteomes" id="UP000070544"/>
    </source>
</evidence>
<dbReference type="OrthoDB" id="265955at2759"/>
<dbReference type="EMBL" id="KQ965802">
    <property type="protein sequence ID" value="KXS11461.1"/>
    <property type="molecule type" value="Genomic_DNA"/>
</dbReference>
<feature type="domain" description="Splicing factor cactin central" evidence="6">
    <location>
        <begin position="208"/>
        <end position="413"/>
    </location>
</feature>
<feature type="compositionally biased region" description="Basic and acidic residues" evidence="4">
    <location>
        <begin position="73"/>
        <end position="82"/>
    </location>
</feature>
<evidence type="ECO:0000256" key="4">
    <source>
        <dbReference type="SAM" id="MobiDB-lite"/>
    </source>
</evidence>
<evidence type="ECO:0000259" key="6">
    <source>
        <dbReference type="Pfam" id="PF10312"/>
    </source>
</evidence>
<gene>
    <name evidence="7" type="ORF">M427DRAFT_60689</name>
</gene>
<evidence type="ECO:0000259" key="5">
    <source>
        <dbReference type="Pfam" id="PF09732"/>
    </source>
</evidence>
<feature type="coiled-coil region" evidence="3">
    <location>
        <begin position="572"/>
        <end position="599"/>
    </location>
</feature>
<dbReference type="InterPro" id="IPR018816">
    <property type="entry name" value="Cactin_central"/>
</dbReference>
<name>A0A139A3U7_GONPJ</name>
<feature type="compositionally biased region" description="Basic and acidic residues" evidence="4">
    <location>
        <begin position="15"/>
        <end position="55"/>
    </location>
</feature>
<dbReference type="PANTHER" id="PTHR21737">
    <property type="entry name" value="POLYGLUTAMINE BINDING PROTEIN 1/MARVEL MEMBRANE-ASSOCIATING DOMAIN CONTAINING 3"/>
    <property type="match status" value="1"/>
</dbReference>
<feature type="compositionally biased region" description="Acidic residues" evidence="4">
    <location>
        <begin position="488"/>
        <end position="498"/>
    </location>
</feature>
<feature type="compositionally biased region" description="Basic and acidic residues" evidence="4">
    <location>
        <begin position="456"/>
        <end position="466"/>
    </location>
</feature>
<feature type="domain" description="Splicing factor Cactin C-terminal" evidence="5">
    <location>
        <begin position="608"/>
        <end position="732"/>
    </location>
</feature>
<sequence length="732" mass="86277">MPEYERDRRRSRSPRNQERDWRDKDRYGRDCDRDETRYEQKRSRDARDERDDRRDSKRSRRTDDDRSDESDDGGDRSRSRSPDRRKKSKRETSSERRERKKAAKLEKTILKEDLKKQKEAQLVAQMAATLGYSNTENPFGDQNLTQKFVWAKKVEKDQKSGLTTEERLRKERKRHAEVQEELERLKHRRREREEEARIREEEEERLRREREWAAAGDWEEQEDQFYLSQNKKRAVIRIKEGHAKPIDVLAMNISLASDGEVASEFEQAGFDIDPEEPYKILHNQDLRLSDVEELNRDVEMYLSLEKDEANQDFWRCMLIVCQDEISKRRRAADPKYAARQAGVGGGGAPTISPQIEAEIEALLADKSYSELSDLQRQVDDKLASGGPVDVEYWEALLKAIVVWKAKAKLREMHRRLLQSRLERLRERQREQARQGEEDIRKTLAGGGIKLQLGSQKKAEPKPKKEESEDEESEDEEGQFTGITSTLENPDESDEEVVEELDAYDGTMSPVPLAALPREDRDAEVLDPLEDAARAQDARRKVLQQRIVAKPVAAKPVAQRESREAGPSARAELDEEKLYRQEANKEMEEEEEAFNDEVEADQKGKVYLWQDKYRPRKPRYFNRVHTGYEWNKYNQTHYDTDNPPPKVVQGYKFNIFYPDLIDKSKAPTYKLVKDPSNPDTVIIRFIAGPPYEDIAFRIVNREWEYSHKKGYRCVYDRGILQLHFRYKRHFYRK</sequence>
<evidence type="ECO:0000256" key="3">
    <source>
        <dbReference type="SAM" id="Coils"/>
    </source>
</evidence>
<feature type="coiled-coil region" evidence="3">
    <location>
        <begin position="165"/>
        <end position="211"/>
    </location>
</feature>
<dbReference type="GO" id="GO:0005737">
    <property type="term" value="C:cytoplasm"/>
    <property type="evidence" value="ECO:0007669"/>
    <property type="project" value="TreeGrafter"/>
</dbReference>
<dbReference type="GO" id="GO:0045292">
    <property type="term" value="P:mRNA cis splicing, via spliceosome"/>
    <property type="evidence" value="ECO:0007669"/>
    <property type="project" value="TreeGrafter"/>
</dbReference>
<feature type="compositionally biased region" description="Acidic residues" evidence="4">
    <location>
        <begin position="467"/>
        <end position="477"/>
    </location>
</feature>
<comment type="similarity">
    <text evidence="1">Belongs to the CACTIN family.</text>
</comment>
<evidence type="ECO:0000313" key="7">
    <source>
        <dbReference type="EMBL" id="KXS11461.1"/>
    </source>
</evidence>
<evidence type="ECO:0000256" key="1">
    <source>
        <dbReference type="ARBA" id="ARBA00006895"/>
    </source>
</evidence>
<feature type="compositionally biased region" description="Basic and acidic residues" evidence="4">
    <location>
        <begin position="428"/>
        <end position="441"/>
    </location>
</feature>
<feature type="region of interest" description="Disordered" evidence="4">
    <location>
        <begin position="551"/>
        <end position="571"/>
    </location>
</feature>
<feature type="region of interest" description="Disordered" evidence="4">
    <location>
        <begin position="428"/>
        <end position="498"/>
    </location>
</feature>